<evidence type="ECO:0000313" key="1">
    <source>
        <dbReference type="EMBL" id="GMR55310.1"/>
    </source>
</evidence>
<comment type="caution">
    <text evidence="1">The sequence shown here is derived from an EMBL/GenBank/DDBJ whole genome shotgun (WGS) entry which is preliminary data.</text>
</comment>
<gene>
    <name evidence="1" type="ORF">PMAYCL1PPCAC_25505</name>
</gene>
<evidence type="ECO:0000313" key="2">
    <source>
        <dbReference type="Proteomes" id="UP001328107"/>
    </source>
</evidence>
<accession>A0AAN5D3D1</accession>
<sequence length="71" mass="7840">MLKDGNSICVINNTIAMEFSINIASSEGGQELMPIELSNFRSPIDHNNVTLIIRDKKLPVSKDYLAVHSPV</sequence>
<dbReference type="AlphaFoldDB" id="A0AAN5D3D1"/>
<reference evidence="2" key="1">
    <citation type="submission" date="2022-10" db="EMBL/GenBank/DDBJ databases">
        <title>Genome assembly of Pristionchus species.</title>
        <authorList>
            <person name="Yoshida K."/>
            <person name="Sommer R.J."/>
        </authorList>
    </citation>
    <scope>NUCLEOTIDE SEQUENCE [LARGE SCALE GENOMIC DNA]</scope>
    <source>
        <strain evidence="2">RS5460</strain>
    </source>
</reference>
<organism evidence="1 2">
    <name type="scientific">Pristionchus mayeri</name>
    <dbReference type="NCBI Taxonomy" id="1317129"/>
    <lineage>
        <taxon>Eukaryota</taxon>
        <taxon>Metazoa</taxon>
        <taxon>Ecdysozoa</taxon>
        <taxon>Nematoda</taxon>
        <taxon>Chromadorea</taxon>
        <taxon>Rhabditida</taxon>
        <taxon>Rhabditina</taxon>
        <taxon>Diplogasteromorpha</taxon>
        <taxon>Diplogasteroidea</taxon>
        <taxon>Neodiplogasteridae</taxon>
        <taxon>Pristionchus</taxon>
    </lineage>
</organism>
<name>A0AAN5D3D1_9BILA</name>
<dbReference type="Proteomes" id="UP001328107">
    <property type="component" value="Unassembled WGS sequence"/>
</dbReference>
<keyword evidence="2" id="KW-1185">Reference proteome</keyword>
<proteinExistence type="predicted"/>
<protein>
    <submittedName>
        <fullName evidence="1">Uncharacterized protein</fullName>
    </submittedName>
</protein>
<dbReference type="EMBL" id="BTRK01000005">
    <property type="protein sequence ID" value="GMR55310.1"/>
    <property type="molecule type" value="Genomic_DNA"/>
</dbReference>
<feature type="non-terminal residue" evidence="1">
    <location>
        <position position="71"/>
    </location>
</feature>